<dbReference type="Proteomes" id="UP000663848">
    <property type="component" value="Unassembled WGS sequence"/>
</dbReference>
<evidence type="ECO:0000313" key="1">
    <source>
        <dbReference type="EMBL" id="CAF4468366.1"/>
    </source>
</evidence>
<organism evidence="1 2">
    <name type="scientific">Rotaria socialis</name>
    <dbReference type="NCBI Taxonomy" id="392032"/>
    <lineage>
        <taxon>Eukaryota</taxon>
        <taxon>Metazoa</taxon>
        <taxon>Spiralia</taxon>
        <taxon>Gnathifera</taxon>
        <taxon>Rotifera</taxon>
        <taxon>Eurotatoria</taxon>
        <taxon>Bdelloidea</taxon>
        <taxon>Philodinida</taxon>
        <taxon>Philodinidae</taxon>
        <taxon>Rotaria</taxon>
    </lineage>
</organism>
<sequence length="572" mass="67339">MKQLFPDIVTIWLDAHIGDPHYHAHLKAAFASNIDPTNPKPVELSKQDRNYTAWNELDSRIPHQIGIPCELKTFVDINQCLQCIRDSMTRDKRIFLIVSDSMGQYIVPRIIEEYPQAFHNENGEASISIYIFNFYLISSMEWLFDCMDYALAFSHETDLLWRLVHDIARYYAENGKKLLDRNILPDTHQALIYFNWASVLCHHAQRITRYQDFKFLEDLKEWRYQCEEKIRAEMLEIESNQYSRVEMERSLNSSIFIYYSKEFYSEANQLVSTLHGLTQEQGTLFDNDDKFMAQVQAESYMIKYCCPIIIVSNKRNQMAIVDRLSSLSTVHHIYVLSPVENIPIAINDQNLFQSFPKIRHIYADIKRLVLEWTVERASLCEKMGEICTDNNDVKLAGKYFARTIRLNENLSAFIKKNDFFIHCITRDEFIDTLTRHQSTVKEIDIFVPHTAVDLIYRFRELQCPRKQFHLYCATDSLVDEYKRLVPCTNRDQVFNINRIELKLYRRAIIHVLYCIDELDGRSDAGDIDANDFRQVMADIFEQLGVYINEDIRRKSCLPQQPTASEEQYSISN</sequence>
<dbReference type="AlphaFoldDB" id="A0A820TKG9"/>
<evidence type="ECO:0000313" key="2">
    <source>
        <dbReference type="Proteomes" id="UP000663848"/>
    </source>
</evidence>
<name>A0A820TKG9_9BILA</name>
<comment type="caution">
    <text evidence="1">The sequence shown here is derived from an EMBL/GenBank/DDBJ whole genome shotgun (WGS) entry which is preliminary data.</text>
</comment>
<protein>
    <submittedName>
        <fullName evidence="1">Uncharacterized protein</fullName>
    </submittedName>
</protein>
<reference evidence="1" key="1">
    <citation type="submission" date="2021-02" db="EMBL/GenBank/DDBJ databases">
        <authorList>
            <person name="Nowell W R."/>
        </authorList>
    </citation>
    <scope>NUCLEOTIDE SEQUENCE</scope>
</reference>
<gene>
    <name evidence="1" type="ORF">QYT958_LOCUS2015</name>
</gene>
<dbReference type="EMBL" id="CAJOBR010000123">
    <property type="protein sequence ID" value="CAF4468366.1"/>
    <property type="molecule type" value="Genomic_DNA"/>
</dbReference>
<accession>A0A820TKG9</accession>
<proteinExistence type="predicted"/>